<proteinExistence type="predicted"/>
<dbReference type="PANTHER" id="PTHR34807:SF3">
    <property type="entry name" value="OS08G0270800 PROTEIN"/>
    <property type="match status" value="1"/>
</dbReference>
<gene>
    <name evidence="1" type="ORF">RJ641_027685</name>
</gene>
<comment type="caution">
    <text evidence="1">The sequence shown here is derived from an EMBL/GenBank/DDBJ whole genome shotgun (WGS) entry which is preliminary data.</text>
</comment>
<dbReference type="AlphaFoldDB" id="A0AAN8VWP6"/>
<keyword evidence="2" id="KW-1185">Reference proteome</keyword>
<sequence length="353" mass="41135">MSKRMKMKGVVFAGDSSVYEDARSSSKHQSLLQDYQELFQETDAMKKKLEFVEQKKFTLLAEVRFLQHRYKYLLENPPPKPQLEKGIVQQKILKSQVRHNSKKKAALRRPVPMFDLNQNKRFYGEKEPIIPLQSRFLELMKERAHSGKETTLMRNKALIANLSQKGRILDEKEAAVRMPIPMFDLNHNEWFRSGRIHSGKDDIVRTPVPMCDLNHNEWFQNGRAHNGKDAILGTPVPMFDLNHNNRFQSGNESIMDKFAPVVGQCEKERTYNKEGVLQNRVPIFDLNQISKEEEELQVNWEQLRREEPKKILLSGNDEQRNDMKLSACRNVGSGPNRPGKRKISWQDQVALRV</sequence>
<organism evidence="1 2">
    <name type="scientific">Dillenia turbinata</name>
    <dbReference type="NCBI Taxonomy" id="194707"/>
    <lineage>
        <taxon>Eukaryota</taxon>
        <taxon>Viridiplantae</taxon>
        <taxon>Streptophyta</taxon>
        <taxon>Embryophyta</taxon>
        <taxon>Tracheophyta</taxon>
        <taxon>Spermatophyta</taxon>
        <taxon>Magnoliopsida</taxon>
        <taxon>eudicotyledons</taxon>
        <taxon>Gunneridae</taxon>
        <taxon>Pentapetalae</taxon>
        <taxon>Dilleniales</taxon>
        <taxon>Dilleniaceae</taxon>
        <taxon>Dillenia</taxon>
    </lineage>
</organism>
<accession>A0AAN8VWP6</accession>
<dbReference type="Proteomes" id="UP001370490">
    <property type="component" value="Unassembled WGS sequence"/>
</dbReference>
<evidence type="ECO:0000313" key="1">
    <source>
        <dbReference type="EMBL" id="KAK6942308.1"/>
    </source>
</evidence>
<reference evidence="1 2" key="1">
    <citation type="submission" date="2023-12" db="EMBL/GenBank/DDBJ databases">
        <title>A high-quality genome assembly for Dillenia turbinata (Dilleniales).</title>
        <authorList>
            <person name="Chanderbali A."/>
        </authorList>
    </citation>
    <scope>NUCLEOTIDE SEQUENCE [LARGE SCALE GENOMIC DNA]</scope>
    <source>
        <strain evidence="1">LSX21</strain>
        <tissue evidence="1">Leaf</tissue>
    </source>
</reference>
<dbReference type="EMBL" id="JBAMMX010000004">
    <property type="protein sequence ID" value="KAK6942308.1"/>
    <property type="molecule type" value="Genomic_DNA"/>
</dbReference>
<dbReference type="PANTHER" id="PTHR34807">
    <property type="entry name" value="OS08G0270800 PROTEIN"/>
    <property type="match status" value="1"/>
</dbReference>
<name>A0AAN8VWP6_9MAGN</name>
<evidence type="ECO:0000313" key="2">
    <source>
        <dbReference type="Proteomes" id="UP001370490"/>
    </source>
</evidence>
<protein>
    <submittedName>
        <fullName evidence="1">Uncharacterized protein</fullName>
    </submittedName>
</protein>